<dbReference type="GO" id="GO:0005737">
    <property type="term" value="C:cytoplasm"/>
    <property type="evidence" value="ECO:0007669"/>
    <property type="project" value="UniProtKB-SubCell"/>
</dbReference>
<organism evidence="11 12">
    <name type="scientific">Roseibaca calidilacus</name>
    <dbReference type="NCBI Taxonomy" id="1666912"/>
    <lineage>
        <taxon>Bacteria</taxon>
        <taxon>Pseudomonadati</taxon>
        <taxon>Pseudomonadota</taxon>
        <taxon>Alphaproteobacteria</taxon>
        <taxon>Rhodobacterales</taxon>
        <taxon>Paracoccaceae</taxon>
        <taxon>Roseinatronobacter</taxon>
    </lineage>
</organism>
<reference evidence="11 12" key="1">
    <citation type="submission" date="2015-09" db="EMBL/GenBank/DDBJ databases">
        <title>Identification and resolution of microdiversity through metagenomic sequencing of parallel consortia.</title>
        <authorList>
            <person name="Nelson W.C."/>
            <person name="Romine M.F."/>
            <person name="Lindemann S.R."/>
        </authorList>
    </citation>
    <scope>NUCLEOTIDE SEQUENCE [LARGE SCALE GENOMIC DNA]</scope>
    <source>
        <strain evidence="11">HL-91</strain>
    </source>
</reference>
<gene>
    <name evidence="8 11" type="primary">pepA</name>
    <name evidence="10" type="ORF">Ga0058931_1982</name>
    <name evidence="11" type="ORF">HLUCCA05_03465</name>
</gene>
<keyword evidence="5 8" id="KW-0645">Protease</keyword>
<feature type="binding site" evidence="8">
    <location>
        <position position="253"/>
    </location>
    <ligand>
        <name>Mn(2+)</name>
        <dbReference type="ChEBI" id="CHEBI:29035"/>
        <label>1</label>
    </ligand>
</feature>
<dbReference type="EC" id="3.4.11.10" evidence="8"/>
<dbReference type="InterPro" id="IPR023042">
    <property type="entry name" value="Peptidase_M17_leu_NH2_pept"/>
</dbReference>
<dbReference type="OrthoDB" id="9809354at2"/>
<accession>A0A0N8K8X3</accession>
<dbReference type="EMBL" id="LJSG01000002">
    <property type="protein sequence ID" value="KPP95737.1"/>
    <property type="molecule type" value="Genomic_DNA"/>
</dbReference>
<evidence type="ECO:0000256" key="7">
    <source>
        <dbReference type="ARBA" id="ARBA00023211"/>
    </source>
</evidence>
<comment type="similarity">
    <text evidence="3 8">Belongs to the peptidase M17 family.</text>
</comment>
<keyword evidence="6 8" id="KW-0378">Hydrolase</keyword>
<dbReference type="CDD" id="cd00433">
    <property type="entry name" value="Peptidase_M17"/>
    <property type="match status" value="1"/>
</dbReference>
<dbReference type="PROSITE" id="PS00631">
    <property type="entry name" value="CYTOSOL_AP"/>
    <property type="match status" value="1"/>
</dbReference>
<feature type="active site" evidence="8">
    <location>
        <position position="260"/>
    </location>
</feature>
<dbReference type="NCBIfam" id="NF002077">
    <property type="entry name" value="PRK00913.2-4"/>
    <property type="match status" value="1"/>
</dbReference>
<dbReference type="Proteomes" id="UP000050413">
    <property type="component" value="Unassembled WGS sequence"/>
</dbReference>
<protein>
    <recommendedName>
        <fullName evidence="8">Probable cytosol aminopeptidase</fullName>
        <ecNumber evidence="8">3.4.11.1</ecNumber>
    </recommendedName>
    <alternativeName>
        <fullName evidence="8">Leucine aminopeptidase</fullName>
        <shortName evidence="8">LAP</shortName>
        <ecNumber evidence="8">3.4.11.10</ecNumber>
    </alternativeName>
    <alternativeName>
        <fullName evidence="8">Leucyl aminopeptidase</fullName>
    </alternativeName>
</protein>
<dbReference type="InterPro" id="IPR011356">
    <property type="entry name" value="Leucine_aapep/pepB"/>
</dbReference>
<dbReference type="Gene3D" id="3.40.630.10">
    <property type="entry name" value="Zn peptidases"/>
    <property type="match status" value="1"/>
</dbReference>
<dbReference type="PATRIC" id="fig|1666912.4.peg.1850"/>
<dbReference type="PANTHER" id="PTHR11963">
    <property type="entry name" value="LEUCINE AMINOPEPTIDASE-RELATED"/>
    <property type="match status" value="1"/>
</dbReference>
<dbReference type="STRING" id="1666912.Ga0058931_1982"/>
<keyword evidence="13" id="KW-1185">Reference proteome</keyword>
<dbReference type="Pfam" id="PF00883">
    <property type="entry name" value="Peptidase_M17"/>
    <property type="match status" value="1"/>
</dbReference>
<feature type="binding site" evidence="8">
    <location>
        <position position="332"/>
    </location>
    <ligand>
        <name>Mn(2+)</name>
        <dbReference type="ChEBI" id="CHEBI:29035"/>
        <label>1</label>
    </ligand>
</feature>
<proteinExistence type="inferred from homology"/>
<keyword evidence="7 8" id="KW-0464">Manganese</keyword>
<dbReference type="NCBIfam" id="NF002075">
    <property type="entry name" value="PRK00913.2-2"/>
    <property type="match status" value="1"/>
</dbReference>
<comment type="catalytic activity">
    <reaction evidence="2 8">
        <text>Release of an N-terminal amino acid, preferentially leucine, but not glutamic or aspartic acids.</text>
        <dbReference type="EC" id="3.4.11.10"/>
    </reaction>
</comment>
<evidence type="ECO:0000256" key="4">
    <source>
        <dbReference type="ARBA" id="ARBA00022438"/>
    </source>
</evidence>
<feature type="binding site" evidence="8">
    <location>
        <position position="271"/>
    </location>
    <ligand>
        <name>Mn(2+)</name>
        <dbReference type="ChEBI" id="CHEBI:29035"/>
        <label>2</label>
    </ligand>
</feature>
<evidence type="ECO:0000256" key="6">
    <source>
        <dbReference type="ARBA" id="ARBA00022801"/>
    </source>
</evidence>
<dbReference type="Proteomes" id="UP000182045">
    <property type="component" value="Unassembled WGS sequence"/>
</dbReference>
<reference evidence="10 13" key="2">
    <citation type="submission" date="2016-01" db="EMBL/GenBank/DDBJ databases">
        <authorList>
            <person name="Varghese N."/>
        </authorList>
    </citation>
    <scope>NUCLEOTIDE SEQUENCE [LARGE SCALE GENOMIC DNA]</scope>
    <source>
        <strain evidence="10 13">HL-91</strain>
    </source>
</reference>
<evidence type="ECO:0000313" key="13">
    <source>
        <dbReference type="Proteomes" id="UP000182045"/>
    </source>
</evidence>
<dbReference type="PRINTS" id="PR00481">
    <property type="entry name" value="LAMNOPPTDASE"/>
</dbReference>
<comment type="cofactor">
    <cofactor evidence="8">
        <name>Mn(2+)</name>
        <dbReference type="ChEBI" id="CHEBI:29035"/>
    </cofactor>
    <text evidence="8">Binds 2 manganese ions per subunit.</text>
</comment>
<keyword evidence="8" id="KW-0963">Cytoplasm</keyword>
<evidence type="ECO:0000313" key="12">
    <source>
        <dbReference type="Proteomes" id="UP000050413"/>
    </source>
</evidence>
<feature type="binding site" evidence="8">
    <location>
        <position position="332"/>
    </location>
    <ligand>
        <name>Mn(2+)</name>
        <dbReference type="ChEBI" id="CHEBI:29035"/>
        <label>2</label>
    </ligand>
</feature>
<dbReference type="GO" id="GO:0030145">
    <property type="term" value="F:manganese ion binding"/>
    <property type="evidence" value="ECO:0007669"/>
    <property type="project" value="UniProtKB-UniRule"/>
</dbReference>
<dbReference type="EMBL" id="FBYC01000004">
    <property type="protein sequence ID" value="CUX81793.1"/>
    <property type="molecule type" value="Genomic_DNA"/>
</dbReference>
<evidence type="ECO:0000256" key="5">
    <source>
        <dbReference type="ARBA" id="ARBA00022670"/>
    </source>
</evidence>
<dbReference type="RefSeq" id="WP_072246184.1">
    <property type="nucleotide sequence ID" value="NZ_FBYC01000004.1"/>
</dbReference>
<dbReference type="EC" id="3.4.11.1" evidence="8"/>
<evidence type="ECO:0000313" key="11">
    <source>
        <dbReference type="EMBL" id="KPP95737.1"/>
    </source>
</evidence>
<feature type="binding site" evidence="8">
    <location>
        <position position="253"/>
    </location>
    <ligand>
        <name>Mn(2+)</name>
        <dbReference type="ChEBI" id="CHEBI:29035"/>
        <label>2</label>
    </ligand>
</feature>
<comment type="subcellular location">
    <subcellularLocation>
        <location evidence="8">Cytoplasm</location>
    </subcellularLocation>
</comment>
<evidence type="ECO:0000313" key="10">
    <source>
        <dbReference type="EMBL" id="CUX81793.1"/>
    </source>
</evidence>
<keyword evidence="8" id="KW-0479">Metal-binding</keyword>
<evidence type="ECO:0000256" key="1">
    <source>
        <dbReference type="ARBA" id="ARBA00000135"/>
    </source>
</evidence>
<dbReference type="SUPFAM" id="SSF53187">
    <property type="entry name" value="Zn-dependent exopeptidases"/>
    <property type="match status" value="1"/>
</dbReference>
<dbReference type="Gene3D" id="3.40.220.10">
    <property type="entry name" value="Leucine Aminopeptidase, subunit E, domain 1"/>
    <property type="match status" value="1"/>
</dbReference>
<comment type="function">
    <text evidence="8">Presumably involved in the processing and regular turnover of intracellular proteins. Catalyzes the removal of unsubstituted N-terminal amino acids from various peptides.</text>
</comment>
<evidence type="ECO:0000256" key="8">
    <source>
        <dbReference type="HAMAP-Rule" id="MF_00181"/>
    </source>
</evidence>
<dbReference type="SUPFAM" id="SSF52949">
    <property type="entry name" value="Macro domain-like"/>
    <property type="match status" value="1"/>
</dbReference>
<evidence type="ECO:0000256" key="2">
    <source>
        <dbReference type="ARBA" id="ARBA00000967"/>
    </source>
</evidence>
<name>A0A0N8K8X3_9RHOB</name>
<feature type="binding site" evidence="8">
    <location>
        <position position="248"/>
    </location>
    <ligand>
        <name>Mn(2+)</name>
        <dbReference type="ChEBI" id="CHEBI:29035"/>
        <label>2</label>
    </ligand>
</feature>
<evidence type="ECO:0000259" key="9">
    <source>
        <dbReference type="PROSITE" id="PS00631"/>
    </source>
</evidence>
<dbReference type="AlphaFoldDB" id="A0A0N8K8X3"/>
<dbReference type="InterPro" id="IPR000819">
    <property type="entry name" value="Peptidase_M17_C"/>
</dbReference>
<feature type="active site" evidence="8">
    <location>
        <position position="334"/>
    </location>
</feature>
<sequence length="483" mass="50448">MTHLSALLLDLDQLATHPGRVVVFADPDAPLPRATKRCDRLTKGALARAVGSAEFGALAPGKDLTLAYPVGMKARALQIIRLPRRATPEQLRKAGNSIGRAQDEDAALVALDTLPARDIALHAALRAYRYQAMKAAPKGPLGSVLMAVKDPDSAAAALEDASALASSVHLTRDLVHAPANVLNTESFAAQIAGLADLGLTVEILDRDKMEALGMRALLAVAQGSDNPPKLAILHWKGAEGPPLCVLGKGVMFDTGGISLKPGAGMEEMTMDMGGAAVTVGLMQALALRKAPAHVIGLVGLVENMPDARAQRPGDIVRSMKGDMIEVINTDAEGRLVLCDMLHYAADRFAPRAMIDLATLTGAIIIALGHDRAGLFCNDDGLASDILGAASAVGEGAWRMPLGAEYQRQIDSRLADVKNTGGRPAGSCTAAAFLERFVPEGMPWAHLDIAGVALTKGDSAHAPKGASGWGVLTLDALIRARFEG</sequence>
<dbReference type="PANTHER" id="PTHR11963:SF23">
    <property type="entry name" value="CYTOSOL AMINOPEPTIDASE"/>
    <property type="match status" value="1"/>
</dbReference>
<comment type="catalytic activity">
    <reaction evidence="1 8">
        <text>Release of an N-terminal amino acid, Xaa-|-Yaa-, in which Xaa is preferably Leu, but may be other amino acids including Pro although not Arg or Lys, and Yaa may be Pro. Amino acid amides and methyl esters are also readily hydrolyzed, but rates on arylamides are exceedingly low.</text>
        <dbReference type="EC" id="3.4.11.1"/>
    </reaction>
</comment>
<comment type="caution">
    <text evidence="11">The sequence shown here is derived from an EMBL/GenBank/DDBJ whole genome shotgun (WGS) entry which is preliminary data.</text>
</comment>
<dbReference type="GO" id="GO:0070006">
    <property type="term" value="F:metalloaminopeptidase activity"/>
    <property type="evidence" value="ECO:0007669"/>
    <property type="project" value="InterPro"/>
</dbReference>
<evidence type="ECO:0000256" key="3">
    <source>
        <dbReference type="ARBA" id="ARBA00009528"/>
    </source>
</evidence>
<dbReference type="InterPro" id="IPR043472">
    <property type="entry name" value="Macro_dom-like"/>
</dbReference>
<feature type="domain" description="Cytosol aminopeptidase" evidence="9">
    <location>
        <begin position="328"/>
        <end position="335"/>
    </location>
</feature>
<dbReference type="HAMAP" id="MF_00181">
    <property type="entry name" value="Cytosol_peptidase_M17"/>
    <property type="match status" value="1"/>
</dbReference>
<feature type="binding site" evidence="8">
    <location>
        <position position="330"/>
    </location>
    <ligand>
        <name>Mn(2+)</name>
        <dbReference type="ChEBI" id="CHEBI:29035"/>
        <label>1</label>
    </ligand>
</feature>
<dbReference type="GO" id="GO:0006508">
    <property type="term" value="P:proteolysis"/>
    <property type="evidence" value="ECO:0007669"/>
    <property type="project" value="UniProtKB-KW"/>
</dbReference>
<keyword evidence="4 8" id="KW-0031">Aminopeptidase</keyword>